<feature type="region of interest" description="Disordered" evidence="3">
    <location>
        <begin position="1"/>
        <end position="20"/>
    </location>
</feature>
<dbReference type="GO" id="GO:0005085">
    <property type="term" value="F:guanyl-nucleotide exchange factor activity"/>
    <property type="evidence" value="ECO:0007669"/>
    <property type="project" value="UniProtKB-KW"/>
</dbReference>
<evidence type="ECO:0000256" key="3">
    <source>
        <dbReference type="SAM" id="MobiDB-lite"/>
    </source>
</evidence>
<dbReference type="PROSITE" id="PS00720">
    <property type="entry name" value="RASGEF"/>
    <property type="match status" value="1"/>
</dbReference>
<feature type="compositionally biased region" description="Low complexity" evidence="3">
    <location>
        <begin position="1149"/>
        <end position="1171"/>
    </location>
</feature>
<dbReference type="EMBL" id="CANTUO010000002">
    <property type="protein sequence ID" value="CAI5757693.1"/>
    <property type="molecule type" value="Genomic_DNA"/>
</dbReference>
<dbReference type="InterPro" id="IPR019804">
    <property type="entry name" value="Ras_G-nucl-exch_fac_CS"/>
</dbReference>
<dbReference type="InterPro" id="IPR000651">
    <property type="entry name" value="Ras-like_Gua-exchang_fac_N"/>
</dbReference>
<dbReference type="Gene3D" id="1.20.870.10">
    <property type="entry name" value="Son of sevenless (SoS) protein Chain: S domain 1"/>
    <property type="match status" value="1"/>
</dbReference>
<evidence type="ECO:0000313" key="6">
    <source>
        <dbReference type="EMBL" id="CAI5757693.1"/>
    </source>
</evidence>
<dbReference type="InterPro" id="IPR023578">
    <property type="entry name" value="Ras_GEF_dom_sf"/>
</dbReference>
<feature type="region of interest" description="Disordered" evidence="3">
    <location>
        <begin position="30"/>
        <end position="49"/>
    </location>
</feature>
<comment type="caution">
    <text evidence="6">The sequence shown here is derived from an EMBL/GenBank/DDBJ whole genome shotgun (WGS) entry which is preliminary data.</text>
</comment>
<evidence type="ECO:0000313" key="7">
    <source>
        <dbReference type="Proteomes" id="UP001152885"/>
    </source>
</evidence>
<dbReference type="InterPro" id="IPR001895">
    <property type="entry name" value="RASGEF_cat_dom"/>
</dbReference>
<dbReference type="PANTHER" id="PTHR23113">
    <property type="entry name" value="GUANINE NUCLEOTIDE EXCHANGE FACTOR"/>
    <property type="match status" value="1"/>
</dbReference>
<feature type="domain" description="N-terminal Ras-GEF" evidence="5">
    <location>
        <begin position="169"/>
        <end position="304"/>
    </location>
</feature>
<feature type="region of interest" description="Disordered" evidence="3">
    <location>
        <begin position="581"/>
        <end position="603"/>
    </location>
</feature>
<dbReference type="InterPro" id="IPR036964">
    <property type="entry name" value="RASGEF_cat_dom_sf"/>
</dbReference>
<feature type="compositionally biased region" description="Low complexity" evidence="3">
    <location>
        <begin position="33"/>
        <end position="49"/>
    </location>
</feature>
<dbReference type="PANTHER" id="PTHR23113:SF363">
    <property type="entry name" value="PROTEIN SON OF SEVENLESS"/>
    <property type="match status" value="1"/>
</dbReference>
<dbReference type="PROSITE" id="PS50212">
    <property type="entry name" value="RASGEF_NTER"/>
    <property type="match status" value="1"/>
</dbReference>
<dbReference type="Pfam" id="PF00617">
    <property type="entry name" value="RasGEF"/>
    <property type="match status" value="1"/>
</dbReference>
<feature type="compositionally biased region" description="Low complexity" evidence="3">
    <location>
        <begin position="7"/>
        <end position="20"/>
    </location>
</feature>
<reference evidence="6" key="1">
    <citation type="submission" date="2022-12" db="EMBL/GenBank/DDBJ databases">
        <authorList>
            <person name="Brejova B."/>
        </authorList>
    </citation>
    <scope>NUCLEOTIDE SEQUENCE</scope>
</reference>
<dbReference type="Gene3D" id="1.10.840.10">
    <property type="entry name" value="Ras guanine-nucleotide exchange factors catalytic domain"/>
    <property type="match status" value="1"/>
</dbReference>
<evidence type="ECO:0008006" key="8">
    <source>
        <dbReference type="Google" id="ProtNLM"/>
    </source>
</evidence>
<dbReference type="GO" id="GO:0007265">
    <property type="term" value="P:Ras protein signal transduction"/>
    <property type="evidence" value="ECO:0007669"/>
    <property type="project" value="TreeGrafter"/>
</dbReference>
<dbReference type="SUPFAM" id="SSF48366">
    <property type="entry name" value="Ras GEF"/>
    <property type="match status" value="1"/>
</dbReference>
<dbReference type="Proteomes" id="UP001152885">
    <property type="component" value="Unassembled WGS sequence"/>
</dbReference>
<name>A0A9W4TV37_9ASCO</name>
<feature type="compositionally biased region" description="Polar residues" evidence="3">
    <location>
        <begin position="581"/>
        <end position="602"/>
    </location>
</feature>
<dbReference type="InterPro" id="IPR008937">
    <property type="entry name" value="Ras-like_GEF"/>
</dbReference>
<feature type="region of interest" description="Disordered" evidence="3">
    <location>
        <begin position="1143"/>
        <end position="1171"/>
    </location>
</feature>
<dbReference type="Pfam" id="PF00618">
    <property type="entry name" value="RasGEF_N"/>
    <property type="match status" value="1"/>
</dbReference>
<dbReference type="GO" id="GO:0005886">
    <property type="term" value="C:plasma membrane"/>
    <property type="evidence" value="ECO:0007669"/>
    <property type="project" value="TreeGrafter"/>
</dbReference>
<keyword evidence="7" id="KW-1185">Reference proteome</keyword>
<dbReference type="SMART" id="SM00147">
    <property type="entry name" value="RasGEF"/>
    <property type="match status" value="1"/>
</dbReference>
<keyword evidence="1 2" id="KW-0344">Guanine-nucleotide releasing factor</keyword>
<dbReference type="PROSITE" id="PS50009">
    <property type="entry name" value="RASGEF_CAT"/>
    <property type="match status" value="1"/>
</dbReference>
<evidence type="ECO:0000259" key="5">
    <source>
        <dbReference type="PROSITE" id="PS50212"/>
    </source>
</evidence>
<proteinExistence type="predicted"/>
<gene>
    <name evidence="6" type="ORF">CANVERA_P2206</name>
</gene>
<dbReference type="SMART" id="SM00229">
    <property type="entry name" value="RasGEFN"/>
    <property type="match status" value="1"/>
</dbReference>
<evidence type="ECO:0000256" key="1">
    <source>
        <dbReference type="ARBA" id="ARBA00022658"/>
    </source>
</evidence>
<organism evidence="6 7">
    <name type="scientific">Candida verbasci</name>
    <dbReference type="NCBI Taxonomy" id="1227364"/>
    <lineage>
        <taxon>Eukaryota</taxon>
        <taxon>Fungi</taxon>
        <taxon>Dikarya</taxon>
        <taxon>Ascomycota</taxon>
        <taxon>Saccharomycotina</taxon>
        <taxon>Pichiomycetes</taxon>
        <taxon>Debaryomycetaceae</taxon>
        <taxon>Candida/Lodderomyces clade</taxon>
        <taxon>Candida</taxon>
    </lineage>
</organism>
<accession>A0A9W4TV37</accession>
<feature type="domain" description="Ras-GEF" evidence="4">
    <location>
        <begin position="1211"/>
        <end position="1468"/>
    </location>
</feature>
<sequence>MDEEDPNITGGISIISNNNNDYNQTIEQSSIHSQLPQDIISSSPSSSTSKYQSFKSIIQENENDEVINPHQKNDVIYDTESHPEPDGELIGEIIIDNDKFSVSTDLNTDNLSKSTSNYYLYQQQQLNIHPNFQYNKHNESIFDDEKLFPCLPIANSASNENLVKYDTNNPELINHATIKALIVQLTSPEIIDYNLICDFFLTFRMFSNSFETLNLLLTRLIWSLQYINSKNNESNIKIGKLVLLRTFVVLRHWIINYFIDDFNNNNQLCDLFSSTLNNITLESNLIKQDDANSFFITKIFTDLKIHWLNLINNFWNLGLDLDSIMANKSISFNYQLPLTNEINHHLNNKKLSKSNTDMSIHTNPSYRRSAMLSLYDQKIHHKMLIFNEEQQSQQSSPIQDENPQYSINNLLLQHHSSRLSINNKIQEIQSQKISLLNKSPAFSISNTNTISKASPISVNQINNNTNATSISTTPTRKMNNRRGILTQTTRHNHMNIKDSALELKKTKTTTIQEDGEDVENANITIQATRPERKDTDSSPQVGIGFSTNGNIKLPTSKVSTIVPPTPVKKMDFIIDQSQFIASPRKSQSQSTLQPPSNISLNENEFGRKGSIKKLMDGWKNSLVQHYSKSTPVTAHIIHPTKSNKHDSNNNLEKLITNAINVIDYDIGDRVDVLSARIIDELEYLITYYVNSSSIIVSENDENKNFVDVPEEINDHNSEVNLQPIEISSPMENKKNNNSDIDINDLSELNIIKIDNLINDNEDNNVQTVKVQRDNNAVSTEHILDEISNDSNNTSFQKPTSINWNDEENVDLEKSAEKNEIEDEDEEFNFTNSKKFDEPPNFNFQQSNHSFETSTISTPSNLTQYDAEIADLGIAMSPQSIKPKRISFCENISNNNNNNPTTIYNKRLSILSKTSNNSVLKRDSIKSYISYDSAFSVSNDSNSIKNCNSLEYSNGLKKKTGFNNLRIGGNEEMKIQRISTRFSTLCALTELPFNEMLNNGIEKHSSIDFSNSSVFSVAIRSKKNSSSMIDNKESLHSTTKTISSTNYSVVLPGISNFALKQLAAIPDETFQSSEDPIENALYKLEGKSQPSKSTLKSKETHNHNDYIDDTQEILNQIQNANTEDCITYDFTMNDIKSEESPLTPIKTQRTDNTNIDTTNSNPLTSTPNHNNTTTFHHSPKIILDGYSPSSDLLSIENIMSSKSHISFILSYTSQSLAEQFTMIEKDMLQEIDWKDLIELKWNKDITPINSWLETIINDNYYIKNKGVNLVISRFNLMVNWIISEILLTSNENERINIISRFIHIAQNCLMLQNFSTLMQIILALTSQKVQKNLKNTWRNLTPGDILMLKNLEELASPLKNFLNIRLAINQIKPSKGCIPFVGLYLSDLTFNSERSSIIKKTEIGNGNDSENNLVNFSKFRTSVHIVKSLSQCIEWSNNYTLKIEKELLSKCLYLKSLDEVEMNYCVEVINDK</sequence>
<dbReference type="CDD" id="cd00155">
    <property type="entry name" value="RasGEF"/>
    <property type="match status" value="1"/>
</dbReference>
<dbReference type="OrthoDB" id="10254377at2759"/>
<evidence type="ECO:0000259" key="4">
    <source>
        <dbReference type="PROSITE" id="PS50009"/>
    </source>
</evidence>
<evidence type="ECO:0000256" key="2">
    <source>
        <dbReference type="PROSITE-ProRule" id="PRU00168"/>
    </source>
</evidence>
<dbReference type="CDD" id="cd06224">
    <property type="entry name" value="REM"/>
    <property type="match status" value="1"/>
</dbReference>
<protein>
    <recommendedName>
        <fullName evidence="8">Ras GEF</fullName>
    </recommendedName>
</protein>